<proteinExistence type="inferred from homology"/>
<evidence type="ECO:0000313" key="4">
    <source>
        <dbReference type="Proteomes" id="UP000325577"/>
    </source>
</evidence>
<accession>A0A5J5B4T3</accession>
<dbReference type="InterPro" id="IPR016024">
    <property type="entry name" value="ARM-type_fold"/>
</dbReference>
<dbReference type="PANTHER" id="PTHR13322:SF2">
    <property type="entry name" value="INTEGRATOR COMPLEX SUBUNIT 7"/>
    <property type="match status" value="1"/>
</dbReference>
<evidence type="ECO:0000259" key="2">
    <source>
        <dbReference type="Pfam" id="PF24436"/>
    </source>
</evidence>
<reference evidence="3 4" key="1">
    <citation type="submission" date="2019-09" db="EMBL/GenBank/DDBJ databases">
        <title>A chromosome-level genome assembly of the Chinese tupelo Nyssa sinensis.</title>
        <authorList>
            <person name="Yang X."/>
            <person name="Kang M."/>
            <person name="Yang Y."/>
            <person name="Xiong H."/>
            <person name="Wang M."/>
            <person name="Zhang Z."/>
            <person name="Wang Z."/>
            <person name="Wu H."/>
            <person name="Ma T."/>
            <person name="Liu J."/>
            <person name="Xi Z."/>
        </authorList>
    </citation>
    <scope>NUCLEOTIDE SEQUENCE [LARGE SCALE GENOMIC DNA]</scope>
    <source>
        <strain evidence="3">J267</strain>
        <tissue evidence="3">Leaf</tissue>
    </source>
</reference>
<sequence length="430" mass="47339">MERTSAACAMEWSIELDKGLRSKRPGQSVEAIIQIGPRLQQWNREPVLTITEYNLFGLVPGEERLFANAILLRLADAFSTGDKHTKLCVVKVFLSELRHRKKRTKHTYGILSKGSLESQLELLRKVKIVFDTGNFESRSLALVLFGCWADFAKDCAEIRYLILSSLVSSHVLEVKASLFAAGCFSELSDDFAFVLLEILVSMLTSSETLPTVKLAGVQVFAKMGCSSSLANKVYKAGLKLVIDSSEDDFLVAMLISLSKLASKMTFLISRQVDLLFSFLTQGKTLHLQATALRCLSFVLVRGMCHFPATSDSIKTLLTMLNESKFPPALQYGALQIVHEILFYSLPNMPCAEMLKFPELLAVIENATHSSIMAKRLLAIRVLVDISVKLVGRTKMALDGVASTTLASRVISLVIERITCAGEASARSSSA</sequence>
<protein>
    <recommendedName>
        <fullName evidence="2">Integrator complex subunit 7 N-terminal domain-containing protein</fullName>
    </recommendedName>
</protein>
<dbReference type="AlphaFoldDB" id="A0A5J5B4T3"/>
<dbReference type="OrthoDB" id="1921953at2759"/>
<keyword evidence="4" id="KW-1185">Reference proteome</keyword>
<dbReference type="GO" id="GO:0034472">
    <property type="term" value="P:snRNA 3'-end processing"/>
    <property type="evidence" value="ECO:0007669"/>
    <property type="project" value="TreeGrafter"/>
</dbReference>
<dbReference type="GO" id="GO:0032039">
    <property type="term" value="C:integrator complex"/>
    <property type="evidence" value="ECO:0007669"/>
    <property type="project" value="InterPro"/>
</dbReference>
<dbReference type="SUPFAM" id="SSF48371">
    <property type="entry name" value="ARM repeat"/>
    <property type="match status" value="1"/>
</dbReference>
<dbReference type="InterPro" id="IPR033060">
    <property type="entry name" value="INTS7"/>
</dbReference>
<organism evidence="3 4">
    <name type="scientific">Nyssa sinensis</name>
    <dbReference type="NCBI Taxonomy" id="561372"/>
    <lineage>
        <taxon>Eukaryota</taxon>
        <taxon>Viridiplantae</taxon>
        <taxon>Streptophyta</taxon>
        <taxon>Embryophyta</taxon>
        <taxon>Tracheophyta</taxon>
        <taxon>Spermatophyta</taxon>
        <taxon>Magnoliopsida</taxon>
        <taxon>eudicotyledons</taxon>
        <taxon>Gunneridae</taxon>
        <taxon>Pentapetalae</taxon>
        <taxon>asterids</taxon>
        <taxon>Cornales</taxon>
        <taxon>Nyssaceae</taxon>
        <taxon>Nyssa</taxon>
    </lineage>
</organism>
<evidence type="ECO:0000256" key="1">
    <source>
        <dbReference type="ARBA" id="ARBA00008565"/>
    </source>
</evidence>
<name>A0A5J5B4T3_9ASTE</name>
<dbReference type="Pfam" id="PF24436">
    <property type="entry name" value="INTS7_N"/>
    <property type="match status" value="1"/>
</dbReference>
<feature type="domain" description="Integrator complex subunit 7 N-terminal" evidence="2">
    <location>
        <begin position="66"/>
        <end position="409"/>
    </location>
</feature>
<dbReference type="PANTHER" id="PTHR13322">
    <property type="entry name" value="C1ORF73 PROTEIN"/>
    <property type="match status" value="1"/>
</dbReference>
<evidence type="ECO:0000313" key="3">
    <source>
        <dbReference type="EMBL" id="KAA8537246.1"/>
    </source>
</evidence>
<dbReference type="EMBL" id="CM018038">
    <property type="protein sequence ID" value="KAA8537246.1"/>
    <property type="molecule type" value="Genomic_DNA"/>
</dbReference>
<comment type="similarity">
    <text evidence="1">Belongs to the Integrator subunit 7 family.</text>
</comment>
<dbReference type="InterPro" id="IPR056516">
    <property type="entry name" value="INTS7_N"/>
</dbReference>
<gene>
    <name evidence="3" type="ORF">F0562_027067</name>
</gene>
<dbReference type="Proteomes" id="UP000325577">
    <property type="component" value="Linkage Group LG15"/>
</dbReference>